<dbReference type="AlphaFoldDB" id="A0A0A9GPX4"/>
<reference evidence="1" key="2">
    <citation type="journal article" date="2015" name="Data Brief">
        <title>Shoot transcriptome of the giant reed, Arundo donax.</title>
        <authorList>
            <person name="Barrero R.A."/>
            <person name="Guerrero F.D."/>
            <person name="Moolhuijzen P."/>
            <person name="Goolsby J.A."/>
            <person name="Tidwell J."/>
            <person name="Bellgard S.E."/>
            <person name="Bellgard M.I."/>
        </authorList>
    </citation>
    <scope>NUCLEOTIDE SEQUENCE</scope>
    <source>
        <tissue evidence="1">Shoot tissue taken approximately 20 cm above the soil surface</tissue>
    </source>
</reference>
<protein>
    <submittedName>
        <fullName evidence="1">Uncharacterized protein</fullName>
    </submittedName>
</protein>
<organism evidence="1">
    <name type="scientific">Arundo donax</name>
    <name type="common">Giant reed</name>
    <name type="synonym">Donax arundinaceus</name>
    <dbReference type="NCBI Taxonomy" id="35708"/>
    <lineage>
        <taxon>Eukaryota</taxon>
        <taxon>Viridiplantae</taxon>
        <taxon>Streptophyta</taxon>
        <taxon>Embryophyta</taxon>
        <taxon>Tracheophyta</taxon>
        <taxon>Spermatophyta</taxon>
        <taxon>Magnoliopsida</taxon>
        <taxon>Liliopsida</taxon>
        <taxon>Poales</taxon>
        <taxon>Poaceae</taxon>
        <taxon>PACMAD clade</taxon>
        <taxon>Arundinoideae</taxon>
        <taxon>Arundineae</taxon>
        <taxon>Arundo</taxon>
    </lineage>
</organism>
<proteinExistence type="predicted"/>
<evidence type="ECO:0000313" key="1">
    <source>
        <dbReference type="EMBL" id="JAE22723.1"/>
    </source>
</evidence>
<name>A0A0A9GPX4_ARUDO</name>
<accession>A0A0A9GPX4</accession>
<dbReference type="EMBL" id="GBRH01175173">
    <property type="protein sequence ID" value="JAE22723.1"/>
    <property type="molecule type" value="Transcribed_RNA"/>
</dbReference>
<sequence>MLAVYEYETRVQLSEKSTRYHSSTSRHLVPVKWNKD</sequence>
<reference evidence="1" key="1">
    <citation type="submission" date="2014-09" db="EMBL/GenBank/DDBJ databases">
        <authorList>
            <person name="Magalhaes I.L.F."/>
            <person name="Oliveira U."/>
            <person name="Santos F.R."/>
            <person name="Vidigal T.H.D.A."/>
            <person name="Brescovit A.D."/>
            <person name="Santos A.J."/>
        </authorList>
    </citation>
    <scope>NUCLEOTIDE SEQUENCE</scope>
    <source>
        <tissue evidence="1">Shoot tissue taken approximately 20 cm above the soil surface</tissue>
    </source>
</reference>